<protein>
    <submittedName>
        <fullName evidence="1">Uncharacterized protein</fullName>
    </submittedName>
</protein>
<accession>C0EGG4</accession>
<evidence type="ECO:0000313" key="1">
    <source>
        <dbReference type="EMBL" id="EEG29440.1"/>
    </source>
</evidence>
<dbReference type="Proteomes" id="UP000003340">
    <property type="component" value="Unassembled WGS sequence"/>
</dbReference>
<dbReference type="EMBL" id="ACEC01000102">
    <property type="protein sequence ID" value="EEG29440.1"/>
    <property type="molecule type" value="Genomic_DNA"/>
</dbReference>
<proteinExistence type="predicted"/>
<comment type="caution">
    <text evidence="1">The sequence shown here is derived from an EMBL/GenBank/DDBJ whole genome shotgun (WGS) entry which is preliminary data.</text>
</comment>
<dbReference type="HOGENOM" id="CLU_2877926_0_0_9"/>
<gene>
    <name evidence="1" type="ORF">CLOSTMETH_02957</name>
</gene>
<organism evidence="1 2">
    <name type="scientific">[Clostridium] methylpentosum DSM 5476</name>
    <dbReference type="NCBI Taxonomy" id="537013"/>
    <lineage>
        <taxon>Bacteria</taxon>
        <taxon>Bacillati</taxon>
        <taxon>Bacillota</taxon>
        <taxon>Clostridia</taxon>
        <taxon>Eubacteriales</taxon>
        <taxon>Oscillospiraceae</taxon>
        <taxon>Oscillospiraceae incertae sedis</taxon>
    </lineage>
</organism>
<reference evidence="1 2" key="2">
    <citation type="submission" date="2009-02" db="EMBL/GenBank/DDBJ databases">
        <title>Draft genome sequence of Clostridium methylpentosum (DSM 5476).</title>
        <authorList>
            <person name="Sudarsanam P."/>
            <person name="Ley R."/>
            <person name="Guruge J."/>
            <person name="Turnbaugh P.J."/>
            <person name="Mahowald M."/>
            <person name="Liep D."/>
            <person name="Gordon J."/>
        </authorList>
    </citation>
    <scope>NUCLEOTIDE SEQUENCE [LARGE SCALE GENOMIC DNA]</scope>
    <source>
        <strain evidence="1 2">DSM 5476</strain>
    </source>
</reference>
<reference evidence="1 2" key="1">
    <citation type="submission" date="2009-01" db="EMBL/GenBank/DDBJ databases">
        <authorList>
            <person name="Fulton L."/>
            <person name="Clifton S."/>
            <person name="Fulton B."/>
            <person name="Xu J."/>
            <person name="Minx P."/>
            <person name="Pepin K.H."/>
            <person name="Johnson M."/>
            <person name="Bhonagiri V."/>
            <person name="Nash W.E."/>
            <person name="Mardis E.R."/>
            <person name="Wilson R.K."/>
        </authorList>
    </citation>
    <scope>NUCLEOTIDE SEQUENCE [LARGE SCALE GENOMIC DNA]</scope>
    <source>
        <strain evidence="1 2">DSM 5476</strain>
    </source>
</reference>
<evidence type="ECO:0000313" key="2">
    <source>
        <dbReference type="Proteomes" id="UP000003340"/>
    </source>
</evidence>
<name>C0EGG4_9FIRM</name>
<sequence>MKSNLMDTWFFLIFLTGFFETNNSFLSGLEIASVNPFQLHPGSIAGMGHKKKIGQGRCSDGND</sequence>
<dbReference type="AlphaFoldDB" id="C0EGG4"/>
<dbReference type="STRING" id="537013.CLOSTMETH_02957"/>
<keyword evidence="2" id="KW-1185">Reference proteome</keyword>